<keyword evidence="1" id="KW-0614">Plasmid</keyword>
<dbReference type="EMBL" id="AP006842">
    <property type="protein sequence ID" value="BAD51360.1"/>
    <property type="molecule type" value="Genomic_DNA"/>
</dbReference>
<sequence length="121" mass="14524">MKIRIVIYNEELFLSDSLDFEMNWDLPFLPRIGESIHALVFFRKNSLNYNIVYPELREDKKKELSNYMALYNKDKEESLKQWLWGSYLENNMIYNILYSPANNGDNNSDIVPKIYIDNQDE</sequence>
<dbReference type="KEGG" id="bfr:BFp0033"/>
<evidence type="ECO:0000313" key="1">
    <source>
        <dbReference type="EMBL" id="BAD51360.1"/>
    </source>
</evidence>
<organism evidence="1 2">
    <name type="scientific">Bacteroides fragilis (strain YCH46)</name>
    <dbReference type="NCBI Taxonomy" id="295405"/>
    <lineage>
        <taxon>Bacteria</taxon>
        <taxon>Pseudomonadati</taxon>
        <taxon>Bacteroidota</taxon>
        <taxon>Bacteroidia</taxon>
        <taxon>Bacteroidales</taxon>
        <taxon>Bacteroidaceae</taxon>
        <taxon>Bacteroides</taxon>
    </lineage>
</organism>
<dbReference type="Proteomes" id="UP000002197">
    <property type="component" value="Plasmid pBFY46"/>
</dbReference>
<dbReference type="RefSeq" id="WP_011199164.1">
    <property type="nucleotide sequence ID" value="NC_006297.1"/>
</dbReference>
<protein>
    <submittedName>
        <fullName evidence="1">Uncharacterized protein</fullName>
    </submittedName>
</protein>
<dbReference type="HOGENOM" id="CLU_2091921_0_0_10"/>
<dbReference type="AlphaFoldDB" id="Q64MC7"/>
<name>Q64MC7_BACFR</name>
<accession>Q64MC7</accession>
<reference evidence="1 2" key="1">
    <citation type="journal article" date="2004" name="Proc. Natl. Acad. Sci. U.S.A.">
        <title>Genomic analysis of Bacteroides fragilis reveals extensive DNA inversions regulating cell surface adaptation.</title>
        <authorList>
            <person name="Kuwahara T."/>
            <person name="Yamashita A."/>
            <person name="Hirakawa H."/>
            <person name="Nakayama H."/>
            <person name="Toh H."/>
            <person name="Okada N."/>
            <person name="Kuhara S."/>
            <person name="Hattori M."/>
            <person name="Hayashi T."/>
            <person name="Ohnishi Y."/>
        </authorList>
    </citation>
    <scope>NUCLEOTIDE SEQUENCE [LARGE SCALE GENOMIC DNA]</scope>
    <source>
        <strain evidence="1 2">YCH46</strain>
        <plasmid evidence="2">Plasmid pBFY46</plasmid>
    </source>
</reference>
<proteinExistence type="predicted"/>
<evidence type="ECO:0000313" key="2">
    <source>
        <dbReference type="Proteomes" id="UP000002197"/>
    </source>
</evidence>
<gene>
    <name evidence="1" type="ordered locus">BFp0033</name>
</gene>
<geneLocation type="plasmid" evidence="1 2">
    <name>pBFY46</name>
</geneLocation>